<protein>
    <submittedName>
        <fullName evidence="1">Uncharacterized protein</fullName>
    </submittedName>
</protein>
<dbReference type="Proteomes" id="UP001159364">
    <property type="component" value="Linkage Group LG06"/>
</dbReference>
<reference evidence="1 2" key="1">
    <citation type="submission" date="2021-09" db="EMBL/GenBank/DDBJ databases">
        <title>Genomic insights and catalytic innovation underlie evolution of tropane alkaloids biosynthesis.</title>
        <authorList>
            <person name="Wang Y.-J."/>
            <person name="Tian T."/>
            <person name="Huang J.-P."/>
            <person name="Huang S.-X."/>
        </authorList>
    </citation>
    <scope>NUCLEOTIDE SEQUENCE [LARGE SCALE GENOMIC DNA]</scope>
    <source>
        <strain evidence="1">KIB-2018</strain>
        <tissue evidence="1">Leaf</tissue>
    </source>
</reference>
<dbReference type="EMBL" id="JAIWQS010000006">
    <property type="protein sequence ID" value="KAJ8762477.1"/>
    <property type="molecule type" value="Genomic_DNA"/>
</dbReference>
<name>A0AAV8T6R9_9ROSI</name>
<evidence type="ECO:0000313" key="2">
    <source>
        <dbReference type="Proteomes" id="UP001159364"/>
    </source>
</evidence>
<organism evidence="1 2">
    <name type="scientific">Erythroxylum novogranatense</name>
    <dbReference type="NCBI Taxonomy" id="1862640"/>
    <lineage>
        <taxon>Eukaryota</taxon>
        <taxon>Viridiplantae</taxon>
        <taxon>Streptophyta</taxon>
        <taxon>Embryophyta</taxon>
        <taxon>Tracheophyta</taxon>
        <taxon>Spermatophyta</taxon>
        <taxon>Magnoliopsida</taxon>
        <taxon>eudicotyledons</taxon>
        <taxon>Gunneridae</taxon>
        <taxon>Pentapetalae</taxon>
        <taxon>rosids</taxon>
        <taxon>fabids</taxon>
        <taxon>Malpighiales</taxon>
        <taxon>Erythroxylaceae</taxon>
        <taxon>Erythroxylum</taxon>
    </lineage>
</organism>
<accession>A0AAV8T6R9</accession>
<dbReference type="PANTHER" id="PTHR33181:SF4">
    <property type="entry name" value="OVULE PROTEIN"/>
    <property type="match status" value="1"/>
</dbReference>
<sequence>MEWWDKMVRPVNRVCKGVAVRLGIRKPGLLKLRHDVRACEYEDVQIMWEMLRRNELENARLSGKRKKTPFWSCLGWARCTPYFRRSF</sequence>
<evidence type="ECO:0000313" key="1">
    <source>
        <dbReference type="EMBL" id="KAJ8762477.1"/>
    </source>
</evidence>
<proteinExistence type="predicted"/>
<dbReference type="PANTHER" id="PTHR33181">
    <property type="entry name" value="OS01G0778500 PROTEIN"/>
    <property type="match status" value="1"/>
</dbReference>
<gene>
    <name evidence="1" type="ORF">K2173_007916</name>
</gene>
<keyword evidence="2" id="KW-1185">Reference proteome</keyword>
<dbReference type="AlphaFoldDB" id="A0AAV8T6R9"/>
<comment type="caution">
    <text evidence="1">The sequence shown here is derived from an EMBL/GenBank/DDBJ whole genome shotgun (WGS) entry which is preliminary data.</text>
</comment>